<sequence length="315" mass="34609">MTDVPNLNTPQSIHRVDHSDEDLSRQLRGAAGRKQAPWPYEELLVRHWRPVFEYAELCTVPGAAAGVLAAAAFTRVFVDTLRLAGPTAAWRPELLATVHRVAADWAQDPRRGACLHPDLRSRYGHAGARPSIPENRRLAYQAFQRLVEPARCLLWHVEVDAEGVEVPTALLGLAPETAAIRLESSRALFRQACVAAHRDLAPDETCLRFSRLLEVSVQRGGTHLVPDLQHHIASCTHCRYAAEQLDHAGDHLGLLIAEAVLIWGARPYLAWRPARRTPPEHHATGGYGQRLGTHRGPPSGRFNAGAPDSAPPLSA</sequence>
<dbReference type="RefSeq" id="WP_232655125.1">
    <property type="nucleotide sequence ID" value="NZ_JAJSBI010000037.1"/>
</dbReference>
<feature type="region of interest" description="Disordered" evidence="1">
    <location>
        <begin position="275"/>
        <end position="315"/>
    </location>
</feature>
<name>A0A9Q3Z9V5_9ACTN</name>
<feature type="compositionally biased region" description="Polar residues" evidence="1">
    <location>
        <begin position="1"/>
        <end position="12"/>
    </location>
</feature>
<evidence type="ECO:0000313" key="3">
    <source>
        <dbReference type="Proteomes" id="UP001108029"/>
    </source>
</evidence>
<organism evidence="2 3">
    <name type="scientific">Streptomyces guryensis</name>
    <dbReference type="NCBI Taxonomy" id="2886947"/>
    <lineage>
        <taxon>Bacteria</taxon>
        <taxon>Bacillati</taxon>
        <taxon>Actinomycetota</taxon>
        <taxon>Actinomycetes</taxon>
        <taxon>Kitasatosporales</taxon>
        <taxon>Streptomycetaceae</taxon>
        <taxon>Streptomyces</taxon>
    </lineage>
</organism>
<gene>
    <name evidence="2" type="ORF">LJ657_42845</name>
</gene>
<dbReference type="EMBL" id="JAJSBI010000037">
    <property type="protein sequence ID" value="MCD9880183.1"/>
    <property type="molecule type" value="Genomic_DNA"/>
</dbReference>
<accession>A0A9Q3Z9V5</accession>
<dbReference type="AlphaFoldDB" id="A0A9Q3Z9V5"/>
<reference evidence="2" key="1">
    <citation type="submission" date="2021-12" db="EMBL/GenBank/DDBJ databases">
        <authorList>
            <person name="Lee J.-H."/>
            <person name="Kim S.-B."/>
        </authorList>
    </citation>
    <scope>NUCLEOTIDE SEQUENCE</scope>
    <source>
        <strain evidence="2">NR30</strain>
    </source>
</reference>
<evidence type="ECO:0000313" key="2">
    <source>
        <dbReference type="EMBL" id="MCD9880183.1"/>
    </source>
</evidence>
<keyword evidence="3" id="KW-1185">Reference proteome</keyword>
<evidence type="ECO:0008006" key="4">
    <source>
        <dbReference type="Google" id="ProtNLM"/>
    </source>
</evidence>
<dbReference type="Proteomes" id="UP001108029">
    <property type="component" value="Unassembled WGS sequence"/>
</dbReference>
<comment type="caution">
    <text evidence="2">The sequence shown here is derived from an EMBL/GenBank/DDBJ whole genome shotgun (WGS) entry which is preliminary data.</text>
</comment>
<evidence type="ECO:0000256" key="1">
    <source>
        <dbReference type="SAM" id="MobiDB-lite"/>
    </source>
</evidence>
<feature type="region of interest" description="Disordered" evidence="1">
    <location>
        <begin position="1"/>
        <end position="21"/>
    </location>
</feature>
<proteinExistence type="predicted"/>
<protein>
    <recommendedName>
        <fullName evidence="4">Hydrolase</fullName>
    </recommendedName>
</protein>